<evidence type="ECO:0000313" key="3">
    <source>
        <dbReference type="Proteomes" id="UP000631114"/>
    </source>
</evidence>
<comment type="caution">
    <text evidence="2">The sequence shown here is derived from an EMBL/GenBank/DDBJ whole genome shotgun (WGS) entry which is preliminary data.</text>
</comment>
<dbReference type="PANTHER" id="PTHR46328:SF27">
    <property type="entry name" value="OS12G0287500 PROTEIN"/>
    <property type="match status" value="1"/>
</dbReference>
<dbReference type="InterPro" id="IPR004330">
    <property type="entry name" value="FAR1_DNA_bnd_dom"/>
</dbReference>
<dbReference type="Pfam" id="PF03101">
    <property type="entry name" value="FAR1"/>
    <property type="match status" value="1"/>
</dbReference>
<accession>A0A835H7N1</accession>
<evidence type="ECO:0000259" key="1">
    <source>
        <dbReference type="Pfam" id="PF03101"/>
    </source>
</evidence>
<dbReference type="OrthoDB" id="1686421at2759"/>
<proteinExistence type="predicted"/>
<name>A0A835H7N1_9MAGN</name>
<dbReference type="AlphaFoldDB" id="A0A835H7N1"/>
<protein>
    <recommendedName>
        <fullName evidence="1">FAR1 domain-containing protein</fullName>
    </recommendedName>
</protein>
<gene>
    <name evidence="2" type="ORF">IFM89_020152</name>
</gene>
<organism evidence="2 3">
    <name type="scientific">Coptis chinensis</name>
    <dbReference type="NCBI Taxonomy" id="261450"/>
    <lineage>
        <taxon>Eukaryota</taxon>
        <taxon>Viridiplantae</taxon>
        <taxon>Streptophyta</taxon>
        <taxon>Embryophyta</taxon>
        <taxon>Tracheophyta</taxon>
        <taxon>Spermatophyta</taxon>
        <taxon>Magnoliopsida</taxon>
        <taxon>Ranunculales</taxon>
        <taxon>Ranunculaceae</taxon>
        <taxon>Coptidoideae</taxon>
        <taxon>Coptis</taxon>
    </lineage>
</organism>
<dbReference type="Proteomes" id="UP000631114">
    <property type="component" value="Unassembled WGS sequence"/>
</dbReference>
<reference evidence="2 3" key="1">
    <citation type="submission" date="2020-10" db="EMBL/GenBank/DDBJ databases">
        <title>The Coptis chinensis genome and diversification of protoberbering-type alkaloids.</title>
        <authorList>
            <person name="Wang B."/>
            <person name="Shu S."/>
            <person name="Song C."/>
            <person name="Liu Y."/>
        </authorList>
    </citation>
    <scope>NUCLEOTIDE SEQUENCE [LARGE SCALE GENOMIC DNA]</scope>
    <source>
        <strain evidence="2">HL-2020</strain>
        <tissue evidence="2">Leaf</tissue>
    </source>
</reference>
<keyword evidence="3" id="KW-1185">Reference proteome</keyword>
<dbReference type="EMBL" id="JADFTS010000008">
    <property type="protein sequence ID" value="KAF9593088.1"/>
    <property type="molecule type" value="Genomic_DNA"/>
</dbReference>
<feature type="domain" description="FAR1" evidence="1">
    <location>
        <begin position="64"/>
        <end position="169"/>
    </location>
</feature>
<dbReference type="PANTHER" id="PTHR46328">
    <property type="entry name" value="FAR-RED IMPAIRED RESPONSIVE (FAR1) FAMILY PROTEIN-RELATED"/>
    <property type="match status" value="1"/>
</dbReference>
<evidence type="ECO:0000313" key="2">
    <source>
        <dbReference type="EMBL" id="KAF9593088.1"/>
    </source>
</evidence>
<sequence>MESTTTLNDSESIDDVFLHTGVSEENENEVASSFRPTRDDVNIVDSEKIPYFGMNFTNLEGAKQFYIDYGKSLGFSAVTRSTQKRISYSDEVSTCQMTYKRFGTYIERVKKRTDERSKKKVGSEKEVINKRRNTNTVKCGCLATMRVTKQDSGLWKVVKYVGAHNHNLVTPAKR</sequence>